<evidence type="ECO:0000313" key="2">
    <source>
        <dbReference type="EMBL" id="TXS95397.1"/>
    </source>
</evidence>
<dbReference type="AlphaFoldDB" id="A0A5C9A740"/>
<dbReference type="RefSeq" id="WP_148067308.1">
    <property type="nucleotide sequence ID" value="NZ_VRZA01000002.1"/>
</dbReference>
<dbReference type="InterPro" id="IPR024534">
    <property type="entry name" value="JetD_C"/>
</dbReference>
<comment type="caution">
    <text evidence="2">The sequence shown here is derived from an EMBL/GenBank/DDBJ whole genome shotgun (WGS) entry which is preliminary data.</text>
</comment>
<reference evidence="2 3" key="1">
    <citation type="submission" date="2019-08" db="EMBL/GenBank/DDBJ databases">
        <title>Parahaliea maris sp. nov., isolated from the surface seawater.</title>
        <authorList>
            <person name="Liu Y."/>
        </authorList>
    </citation>
    <scope>NUCLEOTIDE SEQUENCE [LARGE SCALE GENOMIC DNA]</scope>
    <source>
        <strain evidence="2 3">HSLHS9</strain>
    </source>
</reference>
<dbReference type="EMBL" id="VRZA01000002">
    <property type="protein sequence ID" value="TXS95397.1"/>
    <property type="molecule type" value="Genomic_DNA"/>
</dbReference>
<evidence type="ECO:0000313" key="3">
    <source>
        <dbReference type="Proteomes" id="UP000321039"/>
    </source>
</evidence>
<sequence>MPDAPDNTGTPPPNWLAEEPWLRDLLHWFLDRLEQPRTRAITRRVTRSTLPALFRFDGEAGYRWQLIETLKQHYGLFSIQLDRRAPRHEEPYANAQLRLRHESEDLLRQWLQRPRIDPATTAWQAAVAPHRQHFADQGAALLAAPITIDGYGSDEVVEAFVAVGNWLQYGLSLREISARCFRGDSKFLDGRQELLAKLYGARATGIAPRALLLTAFAPLGFRQLLIVENQDSFLRLADKPPPGFALLYSGGFRASAQRLGSEHTRFAFLPGSDSVSFHSRWLGDSLPVFFWGDLDFAGMGILKALRQRLPALAAWEPGYTPMLEMLTKGEGHTAIQAGKSGQLDPIATGCAYADSVLLPALRQHRHFVDQEVVQSPKFQGLRTDNAPS</sequence>
<feature type="domain" description="Wadjet protein JetD C-terminal" evidence="1">
    <location>
        <begin position="218"/>
        <end position="312"/>
    </location>
</feature>
<proteinExistence type="predicted"/>
<keyword evidence="3" id="KW-1185">Reference proteome</keyword>
<accession>A0A5C9A740</accession>
<dbReference type="Proteomes" id="UP000321039">
    <property type="component" value="Unassembled WGS sequence"/>
</dbReference>
<protein>
    <recommendedName>
        <fullName evidence="1">Wadjet protein JetD C-terminal domain-containing protein</fullName>
    </recommendedName>
</protein>
<evidence type="ECO:0000259" key="1">
    <source>
        <dbReference type="Pfam" id="PF09983"/>
    </source>
</evidence>
<organism evidence="2 3">
    <name type="scientific">Parahaliea maris</name>
    <dbReference type="NCBI Taxonomy" id="2716870"/>
    <lineage>
        <taxon>Bacteria</taxon>
        <taxon>Pseudomonadati</taxon>
        <taxon>Pseudomonadota</taxon>
        <taxon>Gammaproteobacteria</taxon>
        <taxon>Cellvibrionales</taxon>
        <taxon>Halieaceae</taxon>
        <taxon>Parahaliea</taxon>
    </lineage>
</organism>
<name>A0A5C9A740_9GAMM</name>
<dbReference type="Pfam" id="PF09983">
    <property type="entry name" value="JetD_C"/>
    <property type="match status" value="1"/>
</dbReference>
<gene>
    <name evidence="2" type="ORF">FV139_05790</name>
</gene>